<dbReference type="InterPro" id="IPR006153">
    <property type="entry name" value="Cation/H_exchanger_TM"/>
</dbReference>
<evidence type="ECO:0000256" key="4">
    <source>
        <dbReference type="ARBA" id="ARBA00023136"/>
    </source>
</evidence>
<feature type="transmembrane region" description="Helical" evidence="5">
    <location>
        <begin position="65"/>
        <end position="83"/>
    </location>
</feature>
<dbReference type="Pfam" id="PF00999">
    <property type="entry name" value="Na_H_Exchanger"/>
    <property type="match status" value="1"/>
</dbReference>
<proteinExistence type="predicted"/>
<comment type="caution">
    <text evidence="7">The sequence shown here is derived from an EMBL/GenBank/DDBJ whole genome shotgun (WGS) entry which is preliminary data.</text>
</comment>
<feature type="transmembrane region" description="Helical" evidence="5">
    <location>
        <begin position="303"/>
        <end position="322"/>
    </location>
</feature>
<keyword evidence="2 5" id="KW-0812">Transmembrane</keyword>
<dbReference type="Proteomes" id="UP001293718">
    <property type="component" value="Unassembled WGS sequence"/>
</dbReference>
<organism evidence="7 8">
    <name type="scientific">Azohydromonas lata</name>
    <dbReference type="NCBI Taxonomy" id="45677"/>
    <lineage>
        <taxon>Bacteria</taxon>
        <taxon>Pseudomonadati</taxon>
        <taxon>Pseudomonadota</taxon>
        <taxon>Betaproteobacteria</taxon>
        <taxon>Burkholderiales</taxon>
        <taxon>Sphaerotilaceae</taxon>
        <taxon>Azohydromonas</taxon>
    </lineage>
</organism>
<feature type="transmembrane region" description="Helical" evidence="5">
    <location>
        <begin position="95"/>
        <end position="118"/>
    </location>
</feature>
<protein>
    <submittedName>
        <fullName evidence="7">Cation:proton antiporter</fullName>
    </submittedName>
</protein>
<keyword evidence="3 5" id="KW-1133">Transmembrane helix</keyword>
<accession>A0ABU5IGC9</accession>
<feature type="transmembrane region" description="Helical" evidence="5">
    <location>
        <begin position="124"/>
        <end position="145"/>
    </location>
</feature>
<comment type="subcellular location">
    <subcellularLocation>
        <location evidence="1">Membrane</location>
        <topology evidence="1">Multi-pass membrane protein</topology>
    </subcellularLocation>
</comment>
<feature type="transmembrane region" description="Helical" evidence="5">
    <location>
        <begin position="157"/>
        <end position="177"/>
    </location>
</feature>
<dbReference type="PANTHER" id="PTHR43021">
    <property type="entry name" value="NA(+)/H(+) ANTIPORTER-RELATED"/>
    <property type="match status" value="1"/>
</dbReference>
<evidence type="ECO:0000256" key="3">
    <source>
        <dbReference type="ARBA" id="ARBA00022989"/>
    </source>
</evidence>
<dbReference type="InterPro" id="IPR038770">
    <property type="entry name" value="Na+/solute_symporter_sf"/>
</dbReference>
<evidence type="ECO:0000256" key="2">
    <source>
        <dbReference type="ARBA" id="ARBA00022692"/>
    </source>
</evidence>
<dbReference type="Gene3D" id="1.20.1530.20">
    <property type="match status" value="1"/>
</dbReference>
<keyword evidence="8" id="KW-1185">Reference proteome</keyword>
<feature type="transmembrane region" description="Helical" evidence="5">
    <location>
        <begin position="42"/>
        <end position="59"/>
    </location>
</feature>
<gene>
    <name evidence="7" type="ORF">SM757_14115</name>
</gene>
<feature type="transmembrane region" description="Helical" evidence="5">
    <location>
        <begin position="189"/>
        <end position="214"/>
    </location>
</feature>
<name>A0ABU5IGC9_9BURK</name>
<sequence>MDSLVTAPWALRPDTLLGATLVLILAALLGEGLWRLLHWPRLMGYIAVGAVLALFGAGADGSETALRLVVDMALALLLFEAGARLNLRWLVRNPALLATSVLESLLTALAVYLAALWLDVAQPVAAALALIAVSVSPAVVQRVIAESDAAGQVTERLSTLSALNTLYALLLLKAYSGGLRLSDPGWQDALAPVLLGLAGSIVLGALLGSALGLIARRLDLRQDNAVALLLGCVLLALALAKTLQLSTLLVPLLAGIWLRNRHPRPWVWRRQFGSAGGVLALVLFVAAASAWSPAALPDAMGVAAALLLARALAKLGAVALLAPASGLSWRQAGALGASLLPMSGTAWLLALDFAALHPVSASQLMPLLLSMLALIELPAPLVLLYGLRLAHEAEAHEPAR</sequence>
<evidence type="ECO:0000313" key="8">
    <source>
        <dbReference type="Proteomes" id="UP001293718"/>
    </source>
</evidence>
<dbReference type="PANTHER" id="PTHR43021:SF2">
    <property type="entry name" value="CATION_H+ EXCHANGER DOMAIN-CONTAINING PROTEIN"/>
    <property type="match status" value="1"/>
</dbReference>
<evidence type="ECO:0000259" key="6">
    <source>
        <dbReference type="Pfam" id="PF00999"/>
    </source>
</evidence>
<feature type="transmembrane region" description="Helical" evidence="5">
    <location>
        <begin position="226"/>
        <end position="252"/>
    </location>
</feature>
<evidence type="ECO:0000313" key="7">
    <source>
        <dbReference type="EMBL" id="MDZ5457710.1"/>
    </source>
</evidence>
<evidence type="ECO:0000256" key="1">
    <source>
        <dbReference type="ARBA" id="ARBA00004141"/>
    </source>
</evidence>
<reference evidence="7 8" key="1">
    <citation type="submission" date="2023-11" db="EMBL/GenBank/DDBJ databases">
        <title>Draft genome of Azohydromonas lata strain H1 (DSM1123), a polyhydroxyalkanoate producer.</title>
        <authorList>
            <person name="Traversa D."/>
            <person name="D'Addabbo P."/>
            <person name="Pazzani C."/>
            <person name="Manzari C."/>
            <person name="Chiara M."/>
            <person name="Scrascia M."/>
        </authorList>
    </citation>
    <scope>NUCLEOTIDE SEQUENCE [LARGE SCALE GENOMIC DNA]</scope>
    <source>
        <strain evidence="7 8">H1</strain>
    </source>
</reference>
<feature type="transmembrane region" description="Helical" evidence="5">
    <location>
        <begin position="272"/>
        <end position="291"/>
    </location>
</feature>
<feature type="transmembrane region" description="Helical" evidence="5">
    <location>
        <begin position="367"/>
        <end position="387"/>
    </location>
</feature>
<feature type="transmembrane region" description="Helical" evidence="5">
    <location>
        <begin position="334"/>
        <end position="355"/>
    </location>
</feature>
<feature type="domain" description="Cation/H+ exchanger transmembrane" evidence="6">
    <location>
        <begin position="25"/>
        <end position="373"/>
    </location>
</feature>
<evidence type="ECO:0000256" key="5">
    <source>
        <dbReference type="SAM" id="Phobius"/>
    </source>
</evidence>
<dbReference type="RefSeq" id="WP_066338207.1">
    <property type="nucleotide sequence ID" value="NZ_JAXOJX010000021.1"/>
</dbReference>
<feature type="transmembrane region" description="Helical" evidence="5">
    <location>
        <begin position="16"/>
        <end position="37"/>
    </location>
</feature>
<dbReference type="EMBL" id="JAXOJX010000021">
    <property type="protein sequence ID" value="MDZ5457710.1"/>
    <property type="molecule type" value="Genomic_DNA"/>
</dbReference>
<keyword evidence="4 5" id="KW-0472">Membrane</keyword>